<evidence type="ECO:0008006" key="3">
    <source>
        <dbReference type="Google" id="ProtNLM"/>
    </source>
</evidence>
<name>A0A7X0HLK5_9ACTN</name>
<dbReference type="EMBL" id="JACHEM010000031">
    <property type="protein sequence ID" value="MBB6439914.1"/>
    <property type="molecule type" value="Genomic_DNA"/>
</dbReference>
<sequence length="110" mass="11900">MATTKTAGREVVSLDALAKQRRDALPEPTTFDLAGVEFTLPPIKALPFELQEKVGSYENVVGVMKEVLGIEKVKEMYAAGYQLGDLELIAEEWQKRSGVEPGESAASTAS</sequence>
<comment type="caution">
    <text evidence="1">The sequence shown here is derived from an EMBL/GenBank/DDBJ whole genome shotgun (WGS) entry which is preliminary data.</text>
</comment>
<organism evidence="1 2">
    <name type="scientific">Streptomyces candidus</name>
    <dbReference type="NCBI Taxonomy" id="67283"/>
    <lineage>
        <taxon>Bacteria</taxon>
        <taxon>Bacillati</taxon>
        <taxon>Actinomycetota</taxon>
        <taxon>Actinomycetes</taxon>
        <taxon>Kitasatosporales</taxon>
        <taxon>Streptomycetaceae</taxon>
        <taxon>Streptomyces</taxon>
    </lineage>
</organism>
<accession>A0A7X0HLK5</accession>
<proteinExistence type="predicted"/>
<protein>
    <recommendedName>
        <fullName evidence="3">Tail assembly chaperone</fullName>
    </recommendedName>
</protein>
<reference evidence="1 2" key="1">
    <citation type="submission" date="2020-08" db="EMBL/GenBank/DDBJ databases">
        <title>Genomic Encyclopedia of Type Strains, Phase IV (KMG-IV): sequencing the most valuable type-strain genomes for metagenomic binning, comparative biology and taxonomic classification.</title>
        <authorList>
            <person name="Goeker M."/>
        </authorList>
    </citation>
    <scope>NUCLEOTIDE SEQUENCE [LARGE SCALE GENOMIC DNA]</scope>
    <source>
        <strain evidence="1 2">DSM 40141</strain>
    </source>
</reference>
<dbReference type="AlphaFoldDB" id="A0A7X0HLK5"/>
<evidence type="ECO:0000313" key="1">
    <source>
        <dbReference type="EMBL" id="MBB6439914.1"/>
    </source>
</evidence>
<keyword evidence="2" id="KW-1185">Reference proteome</keyword>
<dbReference type="RefSeq" id="WP_185036399.1">
    <property type="nucleotide sequence ID" value="NZ_BNBN01000037.1"/>
</dbReference>
<gene>
    <name evidence="1" type="ORF">HNQ79_006426</name>
</gene>
<dbReference type="Proteomes" id="UP000540423">
    <property type="component" value="Unassembled WGS sequence"/>
</dbReference>
<evidence type="ECO:0000313" key="2">
    <source>
        <dbReference type="Proteomes" id="UP000540423"/>
    </source>
</evidence>